<dbReference type="Proteomes" id="UP000038009">
    <property type="component" value="Unassembled WGS sequence"/>
</dbReference>
<feature type="region of interest" description="Disordered" evidence="1">
    <location>
        <begin position="130"/>
        <end position="173"/>
    </location>
</feature>
<reference evidence="3 4" key="1">
    <citation type="journal article" date="2015" name="PLoS Pathog.">
        <title>Leptomonas seymouri: Adaptations to the Dixenous Life Cycle Analyzed by Genome Sequencing, Transcriptome Profiling and Co-infection with Leishmania donovani.</title>
        <authorList>
            <person name="Kraeva N."/>
            <person name="Butenko A."/>
            <person name="Hlavacova J."/>
            <person name="Kostygov A."/>
            <person name="Myskova J."/>
            <person name="Grybchuk D."/>
            <person name="Lestinova T."/>
            <person name="Votypka J."/>
            <person name="Volf P."/>
            <person name="Opperdoes F."/>
            <person name="Flegontov P."/>
            <person name="Lukes J."/>
            <person name="Yurchenko V."/>
        </authorList>
    </citation>
    <scope>NUCLEOTIDE SEQUENCE [LARGE SCALE GENOMIC DNA]</scope>
    <source>
        <strain evidence="3 4">ATCC 30220</strain>
    </source>
</reference>
<dbReference type="InterPro" id="IPR018997">
    <property type="entry name" value="PUB_domain"/>
</dbReference>
<name>A0A0N1PBQ0_LEPSE</name>
<dbReference type="SUPFAM" id="SSF143503">
    <property type="entry name" value="PUG domain-like"/>
    <property type="match status" value="1"/>
</dbReference>
<evidence type="ECO:0000256" key="1">
    <source>
        <dbReference type="SAM" id="MobiDB-lite"/>
    </source>
</evidence>
<comment type="caution">
    <text evidence="3">The sequence shown here is derived from an EMBL/GenBank/DDBJ whole genome shotgun (WGS) entry which is preliminary data.</text>
</comment>
<dbReference type="AlphaFoldDB" id="A0A0N1PBQ0"/>
<proteinExistence type="predicted"/>
<keyword evidence="4" id="KW-1185">Reference proteome</keyword>
<dbReference type="Pfam" id="PF09409">
    <property type="entry name" value="PUB"/>
    <property type="match status" value="1"/>
</dbReference>
<dbReference type="OMA" id="VIHECIN"/>
<evidence type="ECO:0000313" key="4">
    <source>
        <dbReference type="Proteomes" id="UP000038009"/>
    </source>
</evidence>
<accession>A0A0N1PBQ0</accession>
<evidence type="ECO:0000313" key="3">
    <source>
        <dbReference type="EMBL" id="KPI84020.1"/>
    </source>
</evidence>
<organism evidence="3 4">
    <name type="scientific">Leptomonas seymouri</name>
    <dbReference type="NCBI Taxonomy" id="5684"/>
    <lineage>
        <taxon>Eukaryota</taxon>
        <taxon>Discoba</taxon>
        <taxon>Euglenozoa</taxon>
        <taxon>Kinetoplastea</taxon>
        <taxon>Metakinetoplastina</taxon>
        <taxon>Trypanosomatida</taxon>
        <taxon>Trypanosomatidae</taxon>
        <taxon>Leishmaniinae</taxon>
        <taxon>Leptomonas</taxon>
    </lineage>
</organism>
<dbReference type="OrthoDB" id="336240at2759"/>
<evidence type="ECO:0000259" key="2">
    <source>
        <dbReference type="Pfam" id="PF09409"/>
    </source>
</evidence>
<protein>
    <recommendedName>
        <fullName evidence="2">PUB domain-containing protein</fullName>
    </recommendedName>
</protein>
<feature type="compositionally biased region" description="Low complexity" evidence="1">
    <location>
        <begin position="130"/>
        <end position="153"/>
    </location>
</feature>
<dbReference type="VEuPathDB" id="TriTrypDB:Lsey_0298_0030"/>
<dbReference type="CDD" id="cd09212">
    <property type="entry name" value="PUB"/>
    <property type="match status" value="1"/>
</dbReference>
<dbReference type="EMBL" id="LJSK01000298">
    <property type="protein sequence ID" value="KPI84020.1"/>
    <property type="molecule type" value="Genomic_DNA"/>
</dbReference>
<feature type="domain" description="PUB" evidence="2">
    <location>
        <begin position="22"/>
        <end position="88"/>
    </location>
</feature>
<sequence>MINIEIPKEWEALCASTNPAVIHECINGVFRRLLANLLLDFQNPKYRQVKKDNKTLYRLTRSLPNDFVKYLFSSLGFAAHNDTFDFQGTEESLKHADEVFSQIENLVDSEKLAAEERELKQLRALAAKKASKPSSAPATSSSIATETSTSSRSVVQKESKVYSQQQGTQEDMEEGKLVEDIVRKTLLNTGRIRNSFFEAKDLTIRTMRHGRVYACTHKCGNECIEAHWHLLTGKNILYSHLAHLSADGTQLLHLGVEHGYQYNTLPGSPNFGKMVHFSEKLTDEHGKLIKLKHDDRPTAGCIYCGRLFTDLLL</sequence>
<gene>
    <name evidence="3" type="ORF">ABL78_6929</name>
</gene>
<dbReference type="InterPro" id="IPR036339">
    <property type="entry name" value="PUB-like_dom_sf"/>
</dbReference>